<dbReference type="PROSITE" id="PS51831">
    <property type="entry name" value="HD"/>
    <property type="match status" value="1"/>
</dbReference>
<dbReference type="Gene3D" id="1.10.3410.10">
    <property type="entry name" value="putative deoxyguanosinetriphosphate triphosphohydrolase like domain"/>
    <property type="match status" value="1"/>
</dbReference>
<evidence type="ECO:0000256" key="1">
    <source>
        <dbReference type="ARBA" id="ARBA00022801"/>
    </source>
</evidence>
<dbReference type="NCBIfam" id="NF003429">
    <property type="entry name" value="PRK04926.1"/>
    <property type="match status" value="1"/>
</dbReference>
<dbReference type="InterPro" id="IPR050135">
    <property type="entry name" value="dGTPase-like"/>
</dbReference>
<dbReference type="GO" id="GO:0008832">
    <property type="term" value="F:dGTPase activity"/>
    <property type="evidence" value="ECO:0007669"/>
    <property type="project" value="UniProtKB-EC"/>
</dbReference>
<dbReference type="RefSeq" id="WP_377154538.1">
    <property type="nucleotide sequence ID" value="NZ_JBHSAF010000015.1"/>
</dbReference>
<dbReference type="Gene3D" id="1.10.3550.10">
    <property type="entry name" value="eoxyguanosinetriphosphate triphosphohydrolase domain-like"/>
    <property type="match status" value="1"/>
</dbReference>
<keyword evidence="4" id="KW-1185">Reference proteome</keyword>
<protein>
    <submittedName>
        <fullName evidence="3">DGTPase</fullName>
        <ecNumber evidence="3">3.1.5.1</ecNumber>
    </submittedName>
</protein>
<keyword evidence="1 3" id="KW-0378">Hydrolase</keyword>
<dbReference type="InterPro" id="IPR023293">
    <property type="entry name" value="dGTP_triP_hydro_central_sf"/>
</dbReference>
<feature type="domain" description="HD" evidence="2">
    <location>
        <begin position="59"/>
        <end position="235"/>
    </location>
</feature>
<evidence type="ECO:0000259" key="2">
    <source>
        <dbReference type="PROSITE" id="PS51831"/>
    </source>
</evidence>
<sequence length="447" mass="50527">MSMNYTRLLQAARPSQPDGDLLRASEQDRARVVQSAPVRRLQQKTQVFPLDVKASVRSRLTHSLEVQQVSRQLSLALLQQAPHLQPWMMPWLNLLEMAALLHDVGNPPFGHFGESVIREWLHQHLDSYFQVAVSTDPSLRWQQQLRPDLLAFDGNAQSLRLVHSLQQLDLTCSLLASLIKVPRGIDEGLRGSEGPGFFCSERGLIHQLRSTLGLMPGVRMPLVYLLEVADDLCYCIADLEDAVDRGLLAQTTLVQQLRATDVDPDYLQPLLDAACHSGEGFFAVFRQRLTDDVIAVAVTTYLENEAAILNGQFNTTLLDEQAPAVALLSRLRRLAREQIFRSREIEALELEGCAAICGVLDRYGRLLMLSRSEFTRLLTEGTGSALLQRLVRRLSRRHIDAYHRALAESDTDADEWEWYLRVRLLIDYVSGMTDTYVQAEYRLLLGC</sequence>
<name>A0ABV8CT79_9GAMM</name>
<dbReference type="CDD" id="cd00077">
    <property type="entry name" value="HDc"/>
    <property type="match status" value="1"/>
</dbReference>
<dbReference type="PANTHER" id="PTHR11373:SF32">
    <property type="entry name" value="DEOXYGUANOSINETRIPHOSPHATE TRIPHOSPHOHYDROLASE"/>
    <property type="match status" value="1"/>
</dbReference>
<reference evidence="4" key="1">
    <citation type="journal article" date="2019" name="Int. J. Syst. Evol. Microbiol.">
        <title>The Global Catalogue of Microorganisms (GCM) 10K type strain sequencing project: providing services to taxonomists for standard genome sequencing and annotation.</title>
        <authorList>
            <consortium name="The Broad Institute Genomics Platform"/>
            <consortium name="The Broad Institute Genome Sequencing Center for Infectious Disease"/>
            <person name="Wu L."/>
            <person name="Ma J."/>
        </authorList>
    </citation>
    <scope>NUCLEOTIDE SEQUENCE [LARGE SCALE GENOMIC DNA]</scope>
    <source>
        <strain evidence="4">CCUG 54939</strain>
    </source>
</reference>
<dbReference type="EMBL" id="JBHSAF010000015">
    <property type="protein sequence ID" value="MFC3914976.1"/>
    <property type="molecule type" value="Genomic_DNA"/>
</dbReference>
<dbReference type="InterPro" id="IPR006261">
    <property type="entry name" value="dGTPase"/>
</dbReference>
<evidence type="ECO:0000313" key="4">
    <source>
        <dbReference type="Proteomes" id="UP001595692"/>
    </source>
</evidence>
<dbReference type="InterPro" id="IPR003607">
    <property type="entry name" value="HD/PDEase_dom"/>
</dbReference>
<dbReference type="PANTHER" id="PTHR11373">
    <property type="entry name" value="DEOXYNUCLEOSIDE TRIPHOSPHATE TRIPHOSPHOHYDROLASE"/>
    <property type="match status" value="1"/>
</dbReference>
<dbReference type="SUPFAM" id="SSF109604">
    <property type="entry name" value="HD-domain/PDEase-like"/>
    <property type="match status" value="1"/>
</dbReference>
<proteinExistence type="predicted"/>
<evidence type="ECO:0000313" key="3">
    <source>
        <dbReference type="EMBL" id="MFC3914976.1"/>
    </source>
</evidence>
<dbReference type="InterPro" id="IPR006674">
    <property type="entry name" value="HD_domain"/>
</dbReference>
<accession>A0ABV8CT79</accession>
<gene>
    <name evidence="3" type="primary">dgt</name>
    <name evidence="3" type="ORF">ACFOSS_16160</name>
</gene>
<dbReference type="Proteomes" id="UP001595692">
    <property type="component" value="Unassembled WGS sequence"/>
</dbReference>
<dbReference type="Gene3D" id="1.10.3210.10">
    <property type="entry name" value="Hypothetical protein af1432"/>
    <property type="match status" value="1"/>
</dbReference>
<comment type="caution">
    <text evidence="3">The sequence shown here is derived from an EMBL/GenBank/DDBJ whole genome shotgun (WGS) entry which is preliminary data.</text>
</comment>
<dbReference type="Pfam" id="PF01966">
    <property type="entry name" value="HD"/>
    <property type="match status" value="1"/>
</dbReference>
<dbReference type="InterPro" id="IPR027432">
    <property type="entry name" value="dGTP_triphosphohydrolase_C"/>
</dbReference>
<dbReference type="NCBIfam" id="TIGR01353">
    <property type="entry name" value="dGTP_triPase"/>
    <property type="match status" value="1"/>
</dbReference>
<dbReference type="SMART" id="SM00471">
    <property type="entry name" value="HDc"/>
    <property type="match status" value="1"/>
</dbReference>
<dbReference type="EC" id="3.1.5.1" evidence="3"/>
<organism evidence="3 4">
    <name type="scientific">Pseudaeromonas sharmana</name>
    <dbReference type="NCBI Taxonomy" id="328412"/>
    <lineage>
        <taxon>Bacteria</taxon>
        <taxon>Pseudomonadati</taxon>
        <taxon>Pseudomonadota</taxon>
        <taxon>Gammaproteobacteria</taxon>
        <taxon>Aeromonadales</taxon>
        <taxon>Aeromonadaceae</taxon>
        <taxon>Pseudaeromonas</taxon>
    </lineage>
</organism>